<dbReference type="CDD" id="cd00311">
    <property type="entry name" value="TIM"/>
    <property type="match status" value="1"/>
</dbReference>
<evidence type="ECO:0000256" key="6">
    <source>
        <dbReference type="HAMAP-Rule" id="MF_00147"/>
    </source>
</evidence>
<feature type="binding site" evidence="6">
    <location>
        <position position="188"/>
    </location>
    <ligand>
        <name>substrate</name>
    </ligand>
</feature>
<dbReference type="InterPro" id="IPR000652">
    <property type="entry name" value="Triosephosphate_isomerase"/>
</dbReference>
<sequence>MIDKEELERIIRDTIQRYQKKKPIIAVNWKMNMTIAEGRKFLEDLKYIPDVPLVIFPPFTTLAALAEEFSGRHILMGAQNFHDQPRGAFTGEISIPMLRELGCTYLMAGHSERRIYNYESDEEINRKVFSAAQASMEIMLCIGESMKERQEGMWKETLRSQLQKDLARLPCEAVSKLHIAYEPVWAIGTGASASIEEIHETHVYLKGIIREILGAEVPVLYGGSVNEKNAAAIGSIPSVDGFLIGSAGIHAGKLNHIQESV</sequence>
<accession>A0A4U8Q0Y2</accession>
<evidence type="ECO:0000256" key="1">
    <source>
        <dbReference type="ARBA" id="ARBA00007422"/>
    </source>
</evidence>
<dbReference type="GO" id="GO:0019563">
    <property type="term" value="P:glycerol catabolic process"/>
    <property type="evidence" value="ECO:0007669"/>
    <property type="project" value="TreeGrafter"/>
</dbReference>
<evidence type="ECO:0000256" key="5">
    <source>
        <dbReference type="ARBA" id="ARBA00023235"/>
    </source>
</evidence>
<gene>
    <name evidence="8" type="primary">tpiA_2</name>
    <name evidence="6" type="synonym">tpiA</name>
    <name evidence="8" type="ORF">DSM106044_04855</name>
</gene>
<dbReference type="Pfam" id="PF00121">
    <property type="entry name" value="TIM"/>
    <property type="match status" value="1"/>
</dbReference>
<comment type="function">
    <text evidence="6">Involved in the gluconeogenesis. Catalyzes stereospecifically the conversion of dihydroxyacetone phosphate (DHAP) to D-glyceraldehyde-3-phosphate (G3P).</text>
</comment>
<comment type="pathway">
    <text evidence="6 7">Carbohydrate degradation; glycolysis; D-glyceraldehyde 3-phosphate from glycerone phosphate: step 1/1.</text>
</comment>
<dbReference type="Proteomes" id="UP000306509">
    <property type="component" value="Unassembled WGS sequence"/>
</dbReference>
<reference evidence="8 9" key="1">
    <citation type="journal article" date="2019" name="Anaerobe">
        <title>Detection of Robinsoniella peoriensis in multiple bone samples of a trauma patient.</title>
        <authorList>
            <person name="Schrottner P."/>
            <person name="Hartwich K."/>
            <person name="Bunk B."/>
            <person name="Schober I."/>
            <person name="Helbig S."/>
            <person name="Rudolph W.W."/>
            <person name="Gunzer F."/>
        </authorList>
    </citation>
    <scope>NUCLEOTIDE SEQUENCE [LARGE SCALE GENOMIC DNA]</scope>
    <source>
        <strain evidence="8 9">DSM 106044</strain>
    </source>
</reference>
<dbReference type="PANTHER" id="PTHR21139">
    <property type="entry name" value="TRIOSEPHOSPHATE ISOMERASE"/>
    <property type="match status" value="1"/>
</dbReference>
<dbReference type="InterPro" id="IPR013785">
    <property type="entry name" value="Aldolase_TIM"/>
</dbReference>
<dbReference type="GO" id="GO:0046166">
    <property type="term" value="P:glyceraldehyde-3-phosphate biosynthetic process"/>
    <property type="evidence" value="ECO:0007669"/>
    <property type="project" value="TreeGrafter"/>
</dbReference>
<dbReference type="EC" id="5.3.1.1" evidence="6 7"/>
<comment type="caution">
    <text evidence="8">The sequence shown here is derived from an EMBL/GenBank/DDBJ whole genome shotgun (WGS) entry which is preliminary data.</text>
</comment>
<evidence type="ECO:0000256" key="3">
    <source>
        <dbReference type="ARBA" id="ARBA00022490"/>
    </source>
</evidence>
<dbReference type="AlphaFoldDB" id="A0A4U8Q0Y2"/>
<comment type="subunit">
    <text evidence="6 7">Homodimer.</text>
</comment>
<dbReference type="PROSITE" id="PS51440">
    <property type="entry name" value="TIM_2"/>
    <property type="match status" value="1"/>
</dbReference>
<feature type="active site" description="Electrophile" evidence="6">
    <location>
        <position position="110"/>
    </location>
</feature>
<dbReference type="EMBL" id="QGQD01000097">
    <property type="protein sequence ID" value="TLC98339.1"/>
    <property type="molecule type" value="Genomic_DNA"/>
</dbReference>
<dbReference type="InterPro" id="IPR020861">
    <property type="entry name" value="Triosephosphate_isomerase_AS"/>
</dbReference>
<evidence type="ECO:0000256" key="2">
    <source>
        <dbReference type="ARBA" id="ARBA00022432"/>
    </source>
</evidence>
<dbReference type="GO" id="GO:0006094">
    <property type="term" value="P:gluconeogenesis"/>
    <property type="evidence" value="ECO:0007669"/>
    <property type="project" value="UniProtKB-UniRule"/>
</dbReference>
<evidence type="ECO:0000256" key="4">
    <source>
        <dbReference type="ARBA" id="ARBA00023152"/>
    </source>
</evidence>
<dbReference type="STRING" id="180332.GCA_000797495_03815"/>
<comment type="pathway">
    <text evidence="6 7">Carbohydrate biosynthesis; gluconeogenesis.</text>
</comment>
<evidence type="ECO:0000256" key="7">
    <source>
        <dbReference type="RuleBase" id="RU363013"/>
    </source>
</evidence>
<dbReference type="Gene3D" id="3.20.20.70">
    <property type="entry name" value="Aldolase class I"/>
    <property type="match status" value="1"/>
</dbReference>
<keyword evidence="3 6" id="KW-0963">Cytoplasm</keyword>
<keyword evidence="9" id="KW-1185">Reference proteome</keyword>
<name>A0A4U8Q0Y2_9FIRM</name>
<dbReference type="PROSITE" id="PS00171">
    <property type="entry name" value="TIM_1"/>
    <property type="match status" value="1"/>
</dbReference>
<proteinExistence type="inferred from homology"/>
<comment type="subcellular location">
    <subcellularLocation>
        <location evidence="6 7">Cytoplasm</location>
    </subcellularLocation>
</comment>
<dbReference type="GO" id="GO:0005829">
    <property type="term" value="C:cytosol"/>
    <property type="evidence" value="ECO:0007669"/>
    <property type="project" value="TreeGrafter"/>
</dbReference>
<feature type="binding site" evidence="6">
    <location>
        <begin position="28"/>
        <end position="30"/>
    </location>
    <ligand>
        <name>substrate</name>
    </ligand>
</feature>
<comment type="similarity">
    <text evidence="1 6 7">Belongs to the triosephosphate isomerase family.</text>
</comment>
<evidence type="ECO:0000313" key="8">
    <source>
        <dbReference type="EMBL" id="TLC98339.1"/>
    </source>
</evidence>
<comment type="caution">
    <text evidence="6">Lacks conserved residue(s) required for the propagation of feature annotation.</text>
</comment>
<dbReference type="SUPFAM" id="SSF51351">
    <property type="entry name" value="Triosephosphate isomerase (TIM)"/>
    <property type="match status" value="1"/>
</dbReference>
<evidence type="ECO:0000313" key="9">
    <source>
        <dbReference type="Proteomes" id="UP000306509"/>
    </source>
</evidence>
<dbReference type="GO" id="GO:0004807">
    <property type="term" value="F:triose-phosphate isomerase activity"/>
    <property type="evidence" value="ECO:0007669"/>
    <property type="project" value="UniProtKB-UniRule"/>
</dbReference>
<keyword evidence="5 6" id="KW-0413">Isomerase</keyword>
<dbReference type="UniPathway" id="UPA00138"/>
<dbReference type="UniPathway" id="UPA00109">
    <property type="reaction ID" value="UER00189"/>
</dbReference>
<dbReference type="InterPro" id="IPR035990">
    <property type="entry name" value="TIM_sf"/>
</dbReference>
<protein>
    <recommendedName>
        <fullName evidence="6 7">Triosephosphate isomerase</fullName>
        <shortName evidence="6">TIM</shortName>
        <shortName evidence="6">TPI</shortName>
        <ecNumber evidence="6 7">5.3.1.1</ecNumber>
    </recommendedName>
    <alternativeName>
        <fullName evidence="6">Triose-phosphate isomerase</fullName>
    </alternativeName>
</protein>
<dbReference type="GO" id="GO:0006096">
    <property type="term" value="P:glycolytic process"/>
    <property type="evidence" value="ECO:0007669"/>
    <property type="project" value="UniProtKB-UniRule"/>
</dbReference>
<dbReference type="HAMAP" id="MF_00147_B">
    <property type="entry name" value="TIM_B"/>
    <property type="match status" value="1"/>
</dbReference>
<dbReference type="PANTHER" id="PTHR21139:SF42">
    <property type="entry name" value="TRIOSEPHOSPHATE ISOMERASE"/>
    <property type="match status" value="1"/>
</dbReference>
<dbReference type="InterPro" id="IPR022896">
    <property type="entry name" value="TrioseP_Isoase_bac/euk"/>
</dbReference>
<keyword evidence="2 6" id="KW-0312">Gluconeogenesis</keyword>
<organism evidence="8 9">
    <name type="scientific">Robinsoniella peoriensis</name>
    <dbReference type="NCBI Taxonomy" id="180332"/>
    <lineage>
        <taxon>Bacteria</taxon>
        <taxon>Bacillati</taxon>
        <taxon>Bacillota</taxon>
        <taxon>Clostridia</taxon>
        <taxon>Lachnospirales</taxon>
        <taxon>Lachnospiraceae</taxon>
        <taxon>Robinsoniella</taxon>
    </lineage>
</organism>
<feature type="binding site" evidence="6">
    <location>
        <position position="224"/>
    </location>
    <ligand>
        <name>substrate</name>
    </ligand>
</feature>
<comment type="catalytic activity">
    <reaction evidence="6 7">
        <text>D-glyceraldehyde 3-phosphate = dihydroxyacetone phosphate</text>
        <dbReference type="Rhea" id="RHEA:18585"/>
        <dbReference type="ChEBI" id="CHEBI:57642"/>
        <dbReference type="ChEBI" id="CHEBI:59776"/>
        <dbReference type="EC" id="5.3.1.1"/>
    </reaction>
</comment>
<feature type="active site" description="Proton acceptor" evidence="6">
    <location>
        <position position="182"/>
    </location>
</feature>
<dbReference type="RefSeq" id="WP_052430645.1">
    <property type="nucleotide sequence ID" value="NZ_JTGN01000001.1"/>
</dbReference>
<keyword evidence="4 6" id="KW-0324">Glycolysis</keyword>
<dbReference type="NCBIfam" id="TIGR00419">
    <property type="entry name" value="tim"/>
    <property type="match status" value="1"/>
</dbReference>